<dbReference type="EC" id="3.6.4.13" evidence="7"/>
<dbReference type="InterPro" id="IPR014001">
    <property type="entry name" value="Helicase_ATP-bd"/>
</dbReference>
<comment type="function">
    <text evidence="7">RNA helicase.</text>
</comment>
<evidence type="ECO:0000256" key="7">
    <source>
        <dbReference type="RuleBase" id="RU365068"/>
    </source>
</evidence>
<reference evidence="11" key="1">
    <citation type="journal article" date="2013" name="Proc. Natl. Acad. Sci. U.S.A.">
        <title>Genome structure and metabolic features in the red seaweed Chondrus crispus shed light on evolution of the Archaeplastida.</title>
        <authorList>
            <person name="Collen J."/>
            <person name="Porcel B."/>
            <person name="Carre W."/>
            <person name="Ball S.G."/>
            <person name="Chaparro C."/>
            <person name="Tonon T."/>
            <person name="Barbeyron T."/>
            <person name="Michel G."/>
            <person name="Noel B."/>
            <person name="Valentin K."/>
            <person name="Elias M."/>
            <person name="Artiguenave F."/>
            <person name="Arun A."/>
            <person name="Aury J.M."/>
            <person name="Barbosa-Neto J.F."/>
            <person name="Bothwell J.H."/>
            <person name="Bouget F.Y."/>
            <person name="Brillet L."/>
            <person name="Cabello-Hurtado F."/>
            <person name="Capella-Gutierrez S."/>
            <person name="Charrier B."/>
            <person name="Cladiere L."/>
            <person name="Cock J.M."/>
            <person name="Coelho S.M."/>
            <person name="Colleoni C."/>
            <person name="Czjzek M."/>
            <person name="Da Silva C."/>
            <person name="Delage L."/>
            <person name="Denoeud F."/>
            <person name="Deschamps P."/>
            <person name="Dittami S.M."/>
            <person name="Gabaldon T."/>
            <person name="Gachon C.M."/>
            <person name="Groisillier A."/>
            <person name="Herve C."/>
            <person name="Jabbari K."/>
            <person name="Katinka M."/>
            <person name="Kloareg B."/>
            <person name="Kowalczyk N."/>
            <person name="Labadie K."/>
            <person name="Leblanc C."/>
            <person name="Lopez P.J."/>
            <person name="McLachlan D.H."/>
            <person name="Meslet-Cladiere L."/>
            <person name="Moustafa A."/>
            <person name="Nehr Z."/>
            <person name="Nyvall Collen P."/>
            <person name="Panaud O."/>
            <person name="Partensky F."/>
            <person name="Poulain J."/>
            <person name="Rensing S.A."/>
            <person name="Rousvoal S."/>
            <person name="Samson G."/>
            <person name="Symeonidi A."/>
            <person name="Weissenbach J."/>
            <person name="Zambounis A."/>
            <person name="Wincker P."/>
            <person name="Boyen C."/>
        </authorList>
    </citation>
    <scope>NUCLEOTIDE SEQUENCE [LARGE SCALE GENOMIC DNA]</scope>
    <source>
        <strain evidence="11">cv. Stackhouse</strain>
    </source>
</reference>
<keyword evidence="2 6" id="KW-0378">Hydrolase</keyword>
<dbReference type="CDD" id="cd18787">
    <property type="entry name" value="SF2_C_DEAD"/>
    <property type="match status" value="1"/>
</dbReference>
<evidence type="ECO:0000256" key="6">
    <source>
        <dbReference type="RuleBase" id="RU000492"/>
    </source>
</evidence>
<evidence type="ECO:0000256" key="5">
    <source>
        <dbReference type="ARBA" id="ARBA00022884"/>
    </source>
</evidence>
<dbReference type="Gene3D" id="3.40.50.300">
    <property type="entry name" value="P-loop containing nucleotide triphosphate hydrolases"/>
    <property type="match status" value="2"/>
</dbReference>
<evidence type="ECO:0000313" key="10">
    <source>
        <dbReference type="EMBL" id="CDF32389.1"/>
    </source>
</evidence>
<dbReference type="PROSITE" id="PS00039">
    <property type="entry name" value="DEAD_ATP_HELICASE"/>
    <property type="match status" value="1"/>
</dbReference>
<dbReference type="GO" id="GO:0003724">
    <property type="term" value="F:RNA helicase activity"/>
    <property type="evidence" value="ECO:0007669"/>
    <property type="project" value="UniProtKB-EC"/>
</dbReference>
<comment type="domain">
    <text evidence="7">The Q motif is unique to and characteristic of the DEAD box family of RNA helicases and controls ATP binding and hydrolysis.</text>
</comment>
<dbReference type="GO" id="GO:0016787">
    <property type="term" value="F:hydrolase activity"/>
    <property type="evidence" value="ECO:0007669"/>
    <property type="project" value="UniProtKB-KW"/>
</dbReference>
<dbReference type="Gramene" id="CDF32389">
    <property type="protein sequence ID" value="CDF32389"/>
    <property type="gene ID" value="CHC_T00008155001"/>
</dbReference>
<dbReference type="InterPro" id="IPR001650">
    <property type="entry name" value="Helicase_C-like"/>
</dbReference>
<dbReference type="GO" id="GO:0003723">
    <property type="term" value="F:RNA binding"/>
    <property type="evidence" value="ECO:0007669"/>
    <property type="project" value="UniProtKB-UniRule"/>
</dbReference>
<keyword evidence="4 6" id="KW-0067">ATP-binding</keyword>
<dbReference type="GeneID" id="17319767"/>
<evidence type="ECO:0000259" key="8">
    <source>
        <dbReference type="PROSITE" id="PS51192"/>
    </source>
</evidence>
<comment type="catalytic activity">
    <reaction evidence="7">
        <text>ATP + H2O = ADP + phosphate + H(+)</text>
        <dbReference type="Rhea" id="RHEA:13065"/>
        <dbReference type="ChEBI" id="CHEBI:15377"/>
        <dbReference type="ChEBI" id="CHEBI:15378"/>
        <dbReference type="ChEBI" id="CHEBI:30616"/>
        <dbReference type="ChEBI" id="CHEBI:43474"/>
        <dbReference type="ChEBI" id="CHEBI:456216"/>
        <dbReference type="EC" id="3.6.4.13"/>
    </reaction>
</comment>
<organism evidence="10 11">
    <name type="scientific">Chondrus crispus</name>
    <name type="common">Carrageen Irish moss</name>
    <name type="synonym">Polymorpha crispa</name>
    <dbReference type="NCBI Taxonomy" id="2769"/>
    <lineage>
        <taxon>Eukaryota</taxon>
        <taxon>Rhodophyta</taxon>
        <taxon>Florideophyceae</taxon>
        <taxon>Rhodymeniophycidae</taxon>
        <taxon>Gigartinales</taxon>
        <taxon>Gigartinaceae</taxon>
        <taxon>Chondrus</taxon>
    </lineage>
</organism>
<proteinExistence type="inferred from homology"/>
<dbReference type="PANTHER" id="PTHR24031">
    <property type="entry name" value="RNA HELICASE"/>
    <property type="match status" value="1"/>
</dbReference>
<keyword evidence="5 7" id="KW-0694">RNA-binding</keyword>
<dbReference type="OMA" id="RICASLN"/>
<dbReference type="Proteomes" id="UP000012073">
    <property type="component" value="Unassembled WGS sequence"/>
</dbReference>
<dbReference type="Pfam" id="PF00270">
    <property type="entry name" value="DEAD"/>
    <property type="match status" value="1"/>
</dbReference>
<dbReference type="STRING" id="2769.R7Q2Y6"/>
<dbReference type="AlphaFoldDB" id="R7Q2Y6"/>
<evidence type="ECO:0000256" key="4">
    <source>
        <dbReference type="ARBA" id="ARBA00022840"/>
    </source>
</evidence>
<dbReference type="CDD" id="cd17960">
    <property type="entry name" value="DEADc_DDX55"/>
    <property type="match status" value="1"/>
</dbReference>
<dbReference type="PROSITE" id="PS51192">
    <property type="entry name" value="HELICASE_ATP_BIND_1"/>
    <property type="match status" value="1"/>
</dbReference>
<dbReference type="OrthoDB" id="7396459at2759"/>
<feature type="domain" description="Helicase ATP-binding" evidence="8">
    <location>
        <begin position="94"/>
        <end position="272"/>
    </location>
</feature>
<gene>
    <name evidence="10" type="ORF">CHC_T00008155001</name>
</gene>
<dbReference type="InterPro" id="IPR011545">
    <property type="entry name" value="DEAD/DEAH_box_helicase_dom"/>
</dbReference>
<evidence type="ECO:0000259" key="9">
    <source>
        <dbReference type="PROSITE" id="PS51194"/>
    </source>
</evidence>
<dbReference type="Pfam" id="PF00271">
    <property type="entry name" value="Helicase_C"/>
    <property type="match status" value="1"/>
</dbReference>
<dbReference type="InterPro" id="IPR000629">
    <property type="entry name" value="RNA-helicase_DEAD-box_CS"/>
</dbReference>
<dbReference type="RefSeq" id="XP_005712054.1">
    <property type="nucleotide sequence ID" value="XM_005711997.1"/>
</dbReference>
<evidence type="ECO:0000256" key="1">
    <source>
        <dbReference type="ARBA" id="ARBA00022741"/>
    </source>
</evidence>
<dbReference type="SUPFAM" id="SSF52540">
    <property type="entry name" value="P-loop containing nucleoside triphosphate hydrolases"/>
    <property type="match status" value="1"/>
</dbReference>
<comment type="similarity">
    <text evidence="6">Belongs to the DEAD box helicase family.</text>
</comment>
<dbReference type="InterPro" id="IPR027417">
    <property type="entry name" value="P-loop_NTPase"/>
</dbReference>
<protein>
    <recommendedName>
        <fullName evidence="7">ATP-dependent RNA helicase</fullName>
        <ecNumber evidence="7">3.6.4.13</ecNumber>
    </recommendedName>
</protein>
<dbReference type="SMART" id="SM00487">
    <property type="entry name" value="DEXDc"/>
    <property type="match status" value="1"/>
</dbReference>
<dbReference type="SMART" id="SM00490">
    <property type="entry name" value="HELICc"/>
    <property type="match status" value="1"/>
</dbReference>
<evidence type="ECO:0000313" key="11">
    <source>
        <dbReference type="Proteomes" id="UP000012073"/>
    </source>
</evidence>
<name>R7Q2Y6_CHOCR</name>
<keyword evidence="11" id="KW-1185">Reference proteome</keyword>
<dbReference type="EMBL" id="HG001489">
    <property type="protein sequence ID" value="CDF32389.1"/>
    <property type="molecule type" value="Genomic_DNA"/>
</dbReference>
<dbReference type="GO" id="GO:0005524">
    <property type="term" value="F:ATP binding"/>
    <property type="evidence" value="ECO:0007669"/>
    <property type="project" value="UniProtKB-UniRule"/>
</dbReference>
<evidence type="ECO:0000256" key="2">
    <source>
        <dbReference type="ARBA" id="ARBA00022801"/>
    </source>
</evidence>
<evidence type="ECO:0000256" key="3">
    <source>
        <dbReference type="ARBA" id="ARBA00022806"/>
    </source>
</evidence>
<sequence>MTLFSFAQDQLFPSCEVRPYIHLTQAGREQPLPGLCSLVRNLRLSLPKSHCCDAMATAGKWTALQGASLDKTIEQALTNTLSFPRMTPVQAAAIPPLLSSKDVCVEAETGSGKTLSYLVPIAQTVLFEKRAKPSSAVRALVIAPTRELATQVHAVAKHLFDALPGDLVPVPLIGGGTASAAPDDSFRGDFRVLIATPGRLAAALNQGFLNVAKLEVLVLDEADRLLDMGFSVTLTDILTRLPRQRRTGIYSATQTAEVEALARAGLRNPVRVAIKRTPASLQCRYHIVSPREKLAHMAYLLASHPQQKFIVYLMTCAPICALHGKMSQAKRERAMLKFASSKNGVLLCTDVAARGIDIPDVDWVLQFDPPQDPDAYIHRVGRTARLGREGNALLFLAPSEDTYADFLFVRRCPVSKFSELGISPSPLNTRDLTTRQNVARHSMRRARKEKRGRIEKPMAMIWSLKNNETKQLSG</sequence>
<dbReference type="KEGG" id="ccp:CHC_T00008155001"/>
<dbReference type="PROSITE" id="PS51194">
    <property type="entry name" value="HELICASE_CTER"/>
    <property type="match status" value="1"/>
</dbReference>
<dbReference type="PhylomeDB" id="R7Q2Y6"/>
<keyword evidence="1 6" id="KW-0547">Nucleotide-binding</keyword>
<accession>R7Q2Y6</accession>
<feature type="domain" description="Helicase C-terminal" evidence="9">
    <location>
        <begin position="269"/>
        <end position="433"/>
    </location>
</feature>
<keyword evidence="3 6" id="KW-0347">Helicase</keyword>